<dbReference type="InterPro" id="IPR003594">
    <property type="entry name" value="HATPase_dom"/>
</dbReference>
<feature type="domain" description="Histidine kinase" evidence="1">
    <location>
        <begin position="1"/>
        <end position="203"/>
    </location>
</feature>
<gene>
    <name evidence="2" type="ORF">S03H2_52373</name>
</gene>
<evidence type="ECO:0000259" key="1">
    <source>
        <dbReference type="PROSITE" id="PS50109"/>
    </source>
</evidence>
<dbReference type="PANTHER" id="PTHR43065:SF42">
    <property type="entry name" value="TWO-COMPONENT SENSOR PPRA"/>
    <property type="match status" value="1"/>
</dbReference>
<sequence>VGRESDSELADGLAEITHASRRAADLTNQLLAYTRRGTSQDAPVDVNEIVNDVADAIGLHAGQALTVTRNLCQGSPVVMGDGGQIHEAIFNLAVNAAEAMPGGGELALATEIVAAEESGRDRPEADQPGRYIRVSVTDTGVGMDSETLDHIFEPFFTTKPAGEAVGLGLAVVYGCARDHKGNVLVDSRPNHGTTVKLFLPLREDDAIAAEPDASA</sequence>
<dbReference type="GO" id="GO:0016772">
    <property type="term" value="F:transferase activity, transferring phosphorus-containing groups"/>
    <property type="evidence" value="ECO:0007669"/>
    <property type="project" value="InterPro"/>
</dbReference>
<dbReference type="PRINTS" id="PR00344">
    <property type="entry name" value="BCTRLSENSOR"/>
</dbReference>
<dbReference type="InterPro" id="IPR005467">
    <property type="entry name" value="His_kinase_dom"/>
</dbReference>
<dbReference type="PROSITE" id="PS50109">
    <property type="entry name" value="HIS_KIN"/>
    <property type="match status" value="1"/>
</dbReference>
<dbReference type="InterPro" id="IPR036890">
    <property type="entry name" value="HATPase_C_sf"/>
</dbReference>
<dbReference type="SMART" id="SM00387">
    <property type="entry name" value="HATPase_c"/>
    <property type="match status" value="1"/>
</dbReference>
<dbReference type="Pfam" id="PF02518">
    <property type="entry name" value="HATPase_c"/>
    <property type="match status" value="1"/>
</dbReference>
<protein>
    <recommendedName>
        <fullName evidence="1">Histidine kinase domain-containing protein</fullName>
    </recommendedName>
</protein>
<name>X1IH65_9ZZZZ</name>
<dbReference type="PANTHER" id="PTHR43065">
    <property type="entry name" value="SENSOR HISTIDINE KINASE"/>
    <property type="match status" value="1"/>
</dbReference>
<reference evidence="2" key="1">
    <citation type="journal article" date="2014" name="Front. Microbiol.">
        <title>High frequency of phylogenetically diverse reductive dehalogenase-homologous genes in deep subseafloor sedimentary metagenomes.</title>
        <authorList>
            <person name="Kawai M."/>
            <person name="Futagami T."/>
            <person name="Toyoda A."/>
            <person name="Takaki Y."/>
            <person name="Nishi S."/>
            <person name="Hori S."/>
            <person name="Arai W."/>
            <person name="Tsubouchi T."/>
            <person name="Morono Y."/>
            <person name="Uchiyama I."/>
            <person name="Ito T."/>
            <person name="Fujiyama A."/>
            <person name="Inagaki F."/>
            <person name="Takami H."/>
        </authorList>
    </citation>
    <scope>NUCLEOTIDE SEQUENCE</scope>
    <source>
        <strain evidence="2">Expedition CK06-06</strain>
    </source>
</reference>
<proteinExistence type="predicted"/>
<comment type="caution">
    <text evidence="2">The sequence shown here is derived from an EMBL/GenBank/DDBJ whole genome shotgun (WGS) entry which is preliminary data.</text>
</comment>
<feature type="non-terminal residue" evidence="2">
    <location>
        <position position="1"/>
    </location>
</feature>
<dbReference type="SUPFAM" id="SSF55874">
    <property type="entry name" value="ATPase domain of HSP90 chaperone/DNA topoisomerase II/histidine kinase"/>
    <property type="match status" value="1"/>
</dbReference>
<accession>X1IH65</accession>
<evidence type="ECO:0000313" key="2">
    <source>
        <dbReference type="EMBL" id="GAH65449.1"/>
    </source>
</evidence>
<dbReference type="Gene3D" id="3.30.565.10">
    <property type="entry name" value="Histidine kinase-like ATPase, C-terminal domain"/>
    <property type="match status" value="1"/>
</dbReference>
<dbReference type="AlphaFoldDB" id="X1IH65"/>
<dbReference type="InterPro" id="IPR004358">
    <property type="entry name" value="Sig_transdc_His_kin-like_C"/>
</dbReference>
<dbReference type="EMBL" id="BARU01033267">
    <property type="protein sequence ID" value="GAH65449.1"/>
    <property type="molecule type" value="Genomic_DNA"/>
</dbReference>
<organism evidence="2">
    <name type="scientific">marine sediment metagenome</name>
    <dbReference type="NCBI Taxonomy" id="412755"/>
    <lineage>
        <taxon>unclassified sequences</taxon>
        <taxon>metagenomes</taxon>
        <taxon>ecological metagenomes</taxon>
    </lineage>
</organism>